<reference evidence="1 2" key="1">
    <citation type="submission" date="2014-04" db="EMBL/GenBank/DDBJ databases">
        <authorList>
            <consortium name="DOE Joint Genome Institute"/>
            <person name="Kuo A."/>
            <person name="Kohler A."/>
            <person name="Nagy L.G."/>
            <person name="Floudas D."/>
            <person name="Copeland A."/>
            <person name="Barry K.W."/>
            <person name="Cichocki N."/>
            <person name="Veneault-Fourrey C."/>
            <person name="LaButti K."/>
            <person name="Lindquist E.A."/>
            <person name="Lipzen A."/>
            <person name="Lundell T."/>
            <person name="Morin E."/>
            <person name="Murat C."/>
            <person name="Sun H."/>
            <person name="Tunlid A."/>
            <person name="Henrissat B."/>
            <person name="Grigoriev I.V."/>
            <person name="Hibbett D.S."/>
            <person name="Martin F."/>
            <person name="Nordberg H.P."/>
            <person name="Cantor M.N."/>
            <person name="Hua S.X."/>
        </authorList>
    </citation>
    <scope>NUCLEOTIDE SEQUENCE [LARGE SCALE GENOMIC DNA]</scope>
    <source>
        <strain evidence="1 2">Foug A</strain>
    </source>
</reference>
<name>A0A0C2ZGM7_9AGAM</name>
<reference evidence="2" key="2">
    <citation type="submission" date="2015-01" db="EMBL/GenBank/DDBJ databases">
        <title>Evolutionary Origins and Diversification of the Mycorrhizal Mutualists.</title>
        <authorList>
            <consortium name="DOE Joint Genome Institute"/>
            <consortium name="Mycorrhizal Genomics Consortium"/>
            <person name="Kohler A."/>
            <person name="Kuo A."/>
            <person name="Nagy L.G."/>
            <person name="Floudas D."/>
            <person name="Copeland A."/>
            <person name="Barry K.W."/>
            <person name="Cichocki N."/>
            <person name="Veneault-Fourrey C."/>
            <person name="LaButti K."/>
            <person name="Lindquist E.A."/>
            <person name="Lipzen A."/>
            <person name="Lundell T."/>
            <person name="Morin E."/>
            <person name="Murat C."/>
            <person name="Riley R."/>
            <person name="Ohm R."/>
            <person name="Sun H."/>
            <person name="Tunlid A."/>
            <person name="Henrissat B."/>
            <person name="Grigoriev I.V."/>
            <person name="Hibbett D.S."/>
            <person name="Martin F."/>
        </authorList>
    </citation>
    <scope>NUCLEOTIDE SEQUENCE [LARGE SCALE GENOMIC DNA]</scope>
    <source>
        <strain evidence="2">Foug A</strain>
    </source>
</reference>
<dbReference type="Proteomes" id="UP000053989">
    <property type="component" value="Unassembled WGS sequence"/>
</dbReference>
<dbReference type="AlphaFoldDB" id="A0A0C2ZGM7"/>
<evidence type="ECO:0000313" key="2">
    <source>
        <dbReference type="Proteomes" id="UP000053989"/>
    </source>
</evidence>
<dbReference type="InParanoid" id="A0A0C2ZGM7"/>
<dbReference type="HOGENOM" id="CLU_1759890_0_0_1"/>
<accession>A0A0C2ZGM7</accession>
<protein>
    <submittedName>
        <fullName evidence="1">Uncharacterized protein</fullName>
    </submittedName>
</protein>
<keyword evidence="2" id="KW-1185">Reference proteome</keyword>
<proteinExistence type="predicted"/>
<evidence type="ECO:0000313" key="1">
    <source>
        <dbReference type="EMBL" id="KIM60818.1"/>
    </source>
</evidence>
<sequence length="148" mass="16869">MTGTEAEVGPVSVIENENAKIRGKILEVEFEGYPILSNPNSPHQPDLEHQIDARMKEFAIRSPDSPLFLAWHGGRQLVVFVPSFVYYPYHADSRPPFQSCIPEPCPRRRTELPPIIPLPSYVLCYALVAPCLDYNVSEFGCKPHWYDR</sequence>
<organism evidence="1 2">
    <name type="scientific">Scleroderma citrinum Foug A</name>
    <dbReference type="NCBI Taxonomy" id="1036808"/>
    <lineage>
        <taxon>Eukaryota</taxon>
        <taxon>Fungi</taxon>
        <taxon>Dikarya</taxon>
        <taxon>Basidiomycota</taxon>
        <taxon>Agaricomycotina</taxon>
        <taxon>Agaricomycetes</taxon>
        <taxon>Agaricomycetidae</taxon>
        <taxon>Boletales</taxon>
        <taxon>Sclerodermatineae</taxon>
        <taxon>Sclerodermataceae</taxon>
        <taxon>Scleroderma</taxon>
    </lineage>
</organism>
<dbReference type="EMBL" id="KN822058">
    <property type="protein sequence ID" value="KIM60818.1"/>
    <property type="molecule type" value="Genomic_DNA"/>
</dbReference>
<gene>
    <name evidence="1" type="ORF">SCLCIDRAFT_930765</name>
</gene>